<dbReference type="RefSeq" id="XP_033588750.1">
    <property type="nucleotide sequence ID" value="XM_033730231.1"/>
</dbReference>
<dbReference type="GO" id="GO:0006986">
    <property type="term" value="P:response to unfolded protein"/>
    <property type="evidence" value="ECO:0007669"/>
    <property type="project" value="UniProtKB-KW"/>
</dbReference>
<comment type="subunit">
    <text evidence="3">Directly interacts with VCP. Interacts with UBQLN1. Forms a complex with VCP and UBQLN1.</text>
</comment>
<evidence type="ECO:0000256" key="5">
    <source>
        <dbReference type="ARBA" id="ARBA00046062"/>
    </source>
</evidence>
<dbReference type="InterPro" id="IPR029071">
    <property type="entry name" value="Ubiquitin-like_domsf"/>
</dbReference>
<dbReference type="OrthoDB" id="2445133at2759"/>
<dbReference type="PROSITE" id="PS50033">
    <property type="entry name" value="UBX"/>
    <property type="match status" value="1"/>
</dbReference>
<evidence type="ECO:0000256" key="2">
    <source>
        <dbReference type="ARBA" id="ARBA00023230"/>
    </source>
</evidence>
<evidence type="ECO:0000256" key="6">
    <source>
        <dbReference type="SAM" id="MobiDB-lite"/>
    </source>
</evidence>
<feature type="compositionally biased region" description="Polar residues" evidence="6">
    <location>
        <begin position="430"/>
        <end position="443"/>
    </location>
</feature>
<evidence type="ECO:0000313" key="9">
    <source>
        <dbReference type="Proteomes" id="UP000799767"/>
    </source>
</evidence>
<feature type="compositionally biased region" description="Pro residues" evidence="6">
    <location>
        <begin position="140"/>
        <end position="152"/>
    </location>
</feature>
<feature type="compositionally biased region" description="Basic and acidic residues" evidence="6">
    <location>
        <begin position="164"/>
        <end position="195"/>
    </location>
</feature>
<feature type="compositionally biased region" description="Basic and acidic residues" evidence="6">
    <location>
        <begin position="455"/>
        <end position="464"/>
    </location>
</feature>
<evidence type="ECO:0000313" key="8">
    <source>
        <dbReference type="EMBL" id="KAF2482180.1"/>
    </source>
</evidence>
<keyword evidence="9" id="KW-1185">Reference proteome</keyword>
<dbReference type="PANTHER" id="PTHR46424">
    <property type="entry name" value="UBX DOMAIN-CONTAINING PROTEIN 4"/>
    <property type="match status" value="1"/>
</dbReference>
<feature type="compositionally biased region" description="Polar residues" evidence="6">
    <location>
        <begin position="465"/>
        <end position="477"/>
    </location>
</feature>
<evidence type="ECO:0000256" key="3">
    <source>
        <dbReference type="ARBA" id="ARBA00038812"/>
    </source>
</evidence>
<dbReference type="EMBL" id="MU001637">
    <property type="protein sequence ID" value="KAF2482180.1"/>
    <property type="molecule type" value="Genomic_DNA"/>
</dbReference>
<protein>
    <recommendedName>
        <fullName evidence="4">UBX domain-containing protein 2</fullName>
    </recommendedName>
</protein>
<dbReference type="InterPro" id="IPR036249">
    <property type="entry name" value="Thioredoxin-like_sf"/>
</dbReference>
<reference evidence="8" key="1">
    <citation type="journal article" date="2020" name="Stud. Mycol.">
        <title>101 Dothideomycetes genomes: a test case for predicting lifestyles and emergence of pathogens.</title>
        <authorList>
            <person name="Haridas S."/>
            <person name="Albert R."/>
            <person name="Binder M."/>
            <person name="Bloem J."/>
            <person name="Labutti K."/>
            <person name="Salamov A."/>
            <person name="Andreopoulos B."/>
            <person name="Baker S."/>
            <person name="Barry K."/>
            <person name="Bills G."/>
            <person name="Bluhm B."/>
            <person name="Cannon C."/>
            <person name="Castanera R."/>
            <person name="Culley D."/>
            <person name="Daum C."/>
            <person name="Ezra D."/>
            <person name="Gonzalez J."/>
            <person name="Henrissat B."/>
            <person name="Kuo A."/>
            <person name="Liang C."/>
            <person name="Lipzen A."/>
            <person name="Lutzoni F."/>
            <person name="Magnuson J."/>
            <person name="Mondo S."/>
            <person name="Nolan M."/>
            <person name="Ohm R."/>
            <person name="Pangilinan J."/>
            <person name="Park H.-J."/>
            <person name="Ramirez L."/>
            <person name="Alfaro M."/>
            <person name="Sun H."/>
            <person name="Tritt A."/>
            <person name="Yoshinaga Y."/>
            <person name="Zwiers L.-H."/>
            <person name="Turgeon B."/>
            <person name="Goodwin S."/>
            <person name="Spatafora J."/>
            <person name="Crous P."/>
            <person name="Grigoriev I."/>
        </authorList>
    </citation>
    <scope>NUCLEOTIDE SEQUENCE</scope>
    <source>
        <strain evidence="8">CBS 113389</strain>
    </source>
</reference>
<dbReference type="SUPFAM" id="SSF54236">
    <property type="entry name" value="Ubiquitin-like"/>
    <property type="match status" value="1"/>
</dbReference>
<dbReference type="PANTHER" id="PTHR46424:SF1">
    <property type="entry name" value="UBX DOMAIN-CONTAINING PROTEIN 4"/>
    <property type="match status" value="1"/>
</dbReference>
<comment type="function">
    <text evidence="5">Involved in endoplasmic reticulum-associated protein degradation (ERAD). Acts as a platform to recruit both UBQLN1 and VCP to the ER during ERAD.</text>
</comment>
<accession>A0A6A6PPZ0</accession>
<evidence type="ECO:0000256" key="4">
    <source>
        <dbReference type="ARBA" id="ARBA00041575"/>
    </source>
</evidence>
<dbReference type="GO" id="GO:0036503">
    <property type="term" value="P:ERAD pathway"/>
    <property type="evidence" value="ECO:0007669"/>
    <property type="project" value="TreeGrafter"/>
</dbReference>
<evidence type="ECO:0000259" key="7">
    <source>
        <dbReference type="PROSITE" id="PS50033"/>
    </source>
</evidence>
<feature type="compositionally biased region" description="Polar residues" evidence="6">
    <location>
        <begin position="199"/>
        <end position="209"/>
    </location>
</feature>
<organism evidence="8 9">
    <name type="scientific">Neohortaea acidophila</name>
    <dbReference type="NCBI Taxonomy" id="245834"/>
    <lineage>
        <taxon>Eukaryota</taxon>
        <taxon>Fungi</taxon>
        <taxon>Dikarya</taxon>
        <taxon>Ascomycota</taxon>
        <taxon>Pezizomycotina</taxon>
        <taxon>Dothideomycetes</taxon>
        <taxon>Dothideomycetidae</taxon>
        <taxon>Mycosphaerellales</taxon>
        <taxon>Teratosphaeriaceae</taxon>
        <taxon>Neohortaea</taxon>
    </lineage>
</organism>
<dbReference type="InterPro" id="IPR001012">
    <property type="entry name" value="UBX_dom"/>
</dbReference>
<dbReference type="AlphaFoldDB" id="A0A6A6PPZ0"/>
<feature type="compositionally biased region" description="Basic and acidic residues" evidence="6">
    <location>
        <begin position="228"/>
        <end position="260"/>
    </location>
</feature>
<gene>
    <name evidence="8" type="ORF">BDY17DRAFT_232092</name>
</gene>
<name>A0A6A6PPZ0_9PEZI</name>
<keyword evidence="2" id="KW-0834">Unfolded protein response</keyword>
<feature type="domain" description="UBX" evidence="7">
    <location>
        <begin position="286"/>
        <end position="370"/>
    </location>
</feature>
<proteinExistence type="predicted"/>
<comment type="subcellular location">
    <subcellularLocation>
        <location evidence="1">Endoplasmic reticulum membrane</location>
        <topology evidence="1">Peripheral membrane protein</topology>
    </subcellularLocation>
</comment>
<dbReference type="SUPFAM" id="SSF52833">
    <property type="entry name" value="Thioredoxin-like"/>
    <property type="match status" value="1"/>
</dbReference>
<sequence length="483" mass="51911">MFHSGDLQSGITLAIQEAKLVVCFVRNPTDDECRVWEEEWLGASADSAESLGNTIASKAVLLRIDSGTPQEAFLQAVCPVSKVPTLVVIHNGQVLEKLESGIGEEEFRSRLLKACGLEDVGESASTAPSVQPGDAIPLSTPDPTPAPAPPTQSPSTAQTLLTERGQRLEAERQKREAAEKAERTARANARRKEAEQAATAASNKQSSTTQEERDKQQSRDAWLVQQKQRKDEAKKERERILNQIESDKQERRAQKERQREAQQAGGGGQSSALPPSAARSTTINLSGIKSCALQVRLFDGSSIRGKFASDAVLAGAVRDWVKEASPEGGADIPYTFRHILPPQPSRSIGISEEHQSLLELGLAPTATLVLVPVAGYTSAYEKSGTGYLSAGWDAAAWATKAATSAVGTAASYIPVVNWLYPGGSGEPRQSGDQANPVNDQSQRPEGAKVNTLFNQRREQDKDNKPTTFYNGNSSAFQGNGPPD</sequence>
<feature type="region of interest" description="Disordered" evidence="6">
    <location>
        <begin position="123"/>
        <end position="278"/>
    </location>
</feature>
<dbReference type="GeneID" id="54471233"/>
<feature type="region of interest" description="Disordered" evidence="6">
    <location>
        <begin position="423"/>
        <end position="483"/>
    </location>
</feature>
<dbReference type="SMART" id="SM00166">
    <property type="entry name" value="UBX"/>
    <property type="match status" value="1"/>
</dbReference>
<dbReference type="GO" id="GO:0005789">
    <property type="term" value="C:endoplasmic reticulum membrane"/>
    <property type="evidence" value="ECO:0007669"/>
    <property type="project" value="UniProtKB-SubCell"/>
</dbReference>
<evidence type="ECO:0000256" key="1">
    <source>
        <dbReference type="ARBA" id="ARBA00004406"/>
    </source>
</evidence>
<feature type="non-terminal residue" evidence="8">
    <location>
        <position position="483"/>
    </location>
</feature>
<dbReference type="Gene3D" id="3.10.20.90">
    <property type="entry name" value="Phosphatidylinositol 3-kinase Catalytic Subunit, Chain A, domain 1"/>
    <property type="match status" value="1"/>
</dbReference>
<dbReference type="Pfam" id="PF00789">
    <property type="entry name" value="UBX"/>
    <property type="match status" value="1"/>
</dbReference>
<dbReference type="Proteomes" id="UP000799767">
    <property type="component" value="Unassembled WGS sequence"/>
</dbReference>
<dbReference type="Pfam" id="PF23187">
    <property type="entry name" value="UBX7_N"/>
    <property type="match status" value="1"/>
</dbReference>